<sequence>MISFTSLLRQRPALLACAAALAASAPASVAWAQGAEPVMSAIDETMMAAFEADRADILAMAGDYKVRFDMQESTAWVEGYEPLDRKISGGHESVRIIEDTGTKIVLQHLLVVETPDGENFIVKHWRQDWEYQPEAMLVYSDTGEWSNEAISEEDRKGKWSQTVYQVDDSPRYAGIGEWKEEAGVRRWASNWTWRPQARRDAIRETPYDRYVGINRHSQMPGGWIHFQDNTKMGMVDGELKPIVQEYVLNTYTKFDDYDTAAADDYWKSTADYWEVVRAEWDKLLSNKGKIAVTEYGPTGTVISGELLEMGTKIHKGEMETAAAIIRAKELIGSDTLRLAAAKPIEEKASN</sequence>
<keyword evidence="1" id="KW-0732">Signal</keyword>
<gene>
    <name evidence="2" type="ORF">RB602_04240</name>
</gene>
<organism evidence="2 3">
    <name type="scientific">Alterisphingorhabdus coralli</name>
    <dbReference type="NCBI Taxonomy" id="3071408"/>
    <lineage>
        <taxon>Bacteria</taxon>
        <taxon>Pseudomonadati</taxon>
        <taxon>Pseudomonadota</taxon>
        <taxon>Alphaproteobacteria</taxon>
        <taxon>Sphingomonadales</taxon>
        <taxon>Sphingomonadaceae</taxon>
        <taxon>Alterisphingorhabdus (ex Yan et al. 2024)</taxon>
    </lineage>
</organism>
<evidence type="ECO:0000256" key="1">
    <source>
        <dbReference type="SAM" id="SignalP"/>
    </source>
</evidence>
<dbReference type="EMBL" id="CP136594">
    <property type="protein sequence ID" value="WOE75932.1"/>
    <property type="molecule type" value="Genomic_DNA"/>
</dbReference>
<dbReference type="AlphaFoldDB" id="A0AA97I1D0"/>
<dbReference type="KEGG" id="acoa:RB602_04240"/>
<dbReference type="RefSeq" id="WP_317083246.1">
    <property type="nucleotide sequence ID" value="NZ_CP136594.1"/>
</dbReference>
<evidence type="ECO:0000313" key="3">
    <source>
        <dbReference type="Proteomes" id="UP001302429"/>
    </source>
</evidence>
<accession>A0AA97I1D0</accession>
<feature type="signal peptide" evidence="1">
    <location>
        <begin position="1"/>
        <end position="32"/>
    </location>
</feature>
<reference evidence="2 3" key="1">
    <citation type="submission" date="2023-10" db="EMBL/GenBank/DDBJ databases">
        <title>Complete genome sequence of a Sphingomonadaceae bacterium.</title>
        <authorList>
            <person name="Yan C."/>
        </authorList>
    </citation>
    <scope>NUCLEOTIDE SEQUENCE [LARGE SCALE GENOMIC DNA]</scope>
    <source>
        <strain evidence="2 3">SCSIO 66989</strain>
    </source>
</reference>
<keyword evidence="3" id="KW-1185">Reference proteome</keyword>
<dbReference type="Proteomes" id="UP001302429">
    <property type="component" value="Chromosome"/>
</dbReference>
<proteinExistence type="predicted"/>
<evidence type="ECO:0000313" key="2">
    <source>
        <dbReference type="EMBL" id="WOE75932.1"/>
    </source>
</evidence>
<protein>
    <submittedName>
        <fullName evidence="2">DUF6607 family protein</fullName>
    </submittedName>
</protein>
<name>A0AA97I1D0_9SPHN</name>
<feature type="chain" id="PRO_5041730713" evidence="1">
    <location>
        <begin position="33"/>
        <end position="350"/>
    </location>
</feature>
<dbReference type="Pfam" id="PF20311">
    <property type="entry name" value="DUF6607"/>
    <property type="match status" value="1"/>
</dbReference>
<dbReference type="InterPro" id="IPR046715">
    <property type="entry name" value="DUF6607"/>
</dbReference>